<dbReference type="PANTHER" id="PTHR12547:SF156">
    <property type="entry name" value="ZINC FINGER CCCH DOMAIN-CONTAINING PROTEIN 12"/>
    <property type="match status" value="1"/>
</dbReference>
<dbReference type="InterPro" id="IPR000571">
    <property type="entry name" value="Znf_CCCH"/>
</dbReference>
<protein>
    <submittedName>
        <fullName evidence="9">Zinc finger CCCH domain-containing protein 39</fullName>
    </submittedName>
</protein>
<dbReference type="GO" id="GO:0051252">
    <property type="term" value="P:regulation of RNA metabolic process"/>
    <property type="evidence" value="ECO:0007669"/>
    <property type="project" value="UniProtKB-ARBA"/>
</dbReference>
<keyword evidence="8" id="KW-1185">Reference proteome</keyword>
<feature type="zinc finger region" description="C3H1-type" evidence="5">
    <location>
        <begin position="132"/>
        <end position="160"/>
    </location>
</feature>
<evidence type="ECO:0000256" key="6">
    <source>
        <dbReference type="SAM" id="MobiDB-lite"/>
    </source>
</evidence>
<organism evidence="8 9">
    <name type="scientific">Elaeis guineensis var. tenera</name>
    <name type="common">Oil palm</name>
    <dbReference type="NCBI Taxonomy" id="51953"/>
    <lineage>
        <taxon>Eukaryota</taxon>
        <taxon>Viridiplantae</taxon>
        <taxon>Streptophyta</taxon>
        <taxon>Embryophyta</taxon>
        <taxon>Tracheophyta</taxon>
        <taxon>Spermatophyta</taxon>
        <taxon>Magnoliopsida</taxon>
        <taxon>Liliopsida</taxon>
        <taxon>Arecaceae</taxon>
        <taxon>Arecoideae</taxon>
        <taxon>Cocoseae</taxon>
        <taxon>Elaeidinae</taxon>
        <taxon>Elaeis</taxon>
    </lineage>
</organism>
<keyword evidence="3 5" id="KW-0863">Zinc-finger</keyword>
<evidence type="ECO:0000256" key="5">
    <source>
        <dbReference type="PROSITE-ProRule" id="PRU00723"/>
    </source>
</evidence>
<evidence type="ECO:0000256" key="3">
    <source>
        <dbReference type="ARBA" id="ARBA00022771"/>
    </source>
</evidence>
<dbReference type="PROSITE" id="PS50103">
    <property type="entry name" value="ZF_C3H1"/>
    <property type="match status" value="2"/>
</dbReference>
<keyword evidence="2" id="KW-0677">Repeat</keyword>
<dbReference type="GO" id="GO:0008270">
    <property type="term" value="F:zinc ion binding"/>
    <property type="evidence" value="ECO:0007669"/>
    <property type="project" value="UniProtKB-KW"/>
</dbReference>
<feature type="domain" description="C3H1-type" evidence="7">
    <location>
        <begin position="79"/>
        <end position="106"/>
    </location>
</feature>
<dbReference type="FunFam" id="4.10.1000.10:FF:000003">
    <property type="entry name" value="Zinc finger CCCH domain-containing protein"/>
    <property type="match status" value="1"/>
</dbReference>
<proteinExistence type="predicted"/>
<evidence type="ECO:0000313" key="8">
    <source>
        <dbReference type="Proteomes" id="UP000504607"/>
    </source>
</evidence>
<evidence type="ECO:0000256" key="4">
    <source>
        <dbReference type="ARBA" id="ARBA00022833"/>
    </source>
</evidence>
<feature type="region of interest" description="Disordered" evidence="6">
    <location>
        <begin position="166"/>
        <end position="196"/>
    </location>
</feature>
<dbReference type="OrthoDB" id="410307at2759"/>
<keyword evidence="1 5" id="KW-0479">Metal-binding</keyword>
<dbReference type="Gene3D" id="4.10.1000.10">
    <property type="entry name" value="Zinc finger, CCCH-type"/>
    <property type="match status" value="1"/>
</dbReference>
<accession>A0A6I9REG0</accession>
<dbReference type="GO" id="GO:0010468">
    <property type="term" value="P:regulation of gene expression"/>
    <property type="evidence" value="ECO:0007669"/>
    <property type="project" value="UniProtKB-ARBA"/>
</dbReference>
<name>A0A6I9REG0_ELAGV</name>
<feature type="domain" description="C3H1-type" evidence="7">
    <location>
        <begin position="132"/>
        <end position="160"/>
    </location>
</feature>
<feature type="region of interest" description="Disordered" evidence="6">
    <location>
        <begin position="237"/>
        <end position="259"/>
    </location>
</feature>
<dbReference type="GO" id="GO:0003729">
    <property type="term" value="F:mRNA binding"/>
    <property type="evidence" value="ECO:0007669"/>
    <property type="project" value="InterPro"/>
</dbReference>
<evidence type="ECO:0000313" key="9">
    <source>
        <dbReference type="RefSeq" id="XP_010925243.1"/>
    </source>
</evidence>
<dbReference type="InterPro" id="IPR036855">
    <property type="entry name" value="Znf_CCCH_sf"/>
</dbReference>
<dbReference type="InterPro" id="IPR041367">
    <property type="entry name" value="Znf-CCCH_4"/>
</dbReference>
<evidence type="ECO:0000256" key="2">
    <source>
        <dbReference type="ARBA" id="ARBA00022737"/>
    </source>
</evidence>
<gene>
    <name evidence="9" type="primary">LOC105047839</name>
</gene>
<dbReference type="PANTHER" id="PTHR12547">
    <property type="entry name" value="CCCH ZINC FINGER/TIS11-RELATED"/>
    <property type="match status" value="1"/>
</dbReference>
<sequence length="307" mass="33706">MVTPPDQASASFIPHPPLLLAAASSDDVIMLQPKNPADLAEFEAPPFKRPRNWDGVPLNPLAAIPAPPNPPTRGTNYMFFKTRLCQKFKTGSCPWGSNCNFAHGIEELRQPPPNWQELVAGERVNGNDRQRIHKNKICRKFYNGEVCPYGDRCTYLHVERESSAMAVGSMPGPEKGGHGSGLHNSDSTGGFRSAGDCNGSNQRLKVRIRYKWETTGHCSFGEKGIYAHSHAELKKSGGHGELDSAKIGAAPSKPLSNSTNDVPFIKTESTCMRQAQQKKSVFPNLAKKLSCIYADWIDDVPLFSRTS</sequence>
<dbReference type="SUPFAM" id="SSF90229">
    <property type="entry name" value="CCCH zinc finger"/>
    <property type="match status" value="2"/>
</dbReference>
<evidence type="ECO:0000259" key="7">
    <source>
        <dbReference type="PROSITE" id="PS50103"/>
    </source>
</evidence>
<dbReference type="InParanoid" id="A0A6I9REG0"/>
<keyword evidence="4 5" id="KW-0862">Zinc</keyword>
<dbReference type="Pfam" id="PF00642">
    <property type="entry name" value="zf-CCCH"/>
    <property type="match status" value="1"/>
</dbReference>
<dbReference type="InterPro" id="IPR045877">
    <property type="entry name" value="ZFP36-like"/>
</dbReference>
<dbReference type="Gene3D" id="3.30.1370.210">
    <property type="match status" value="1"/>
</dbReference>
<feature type="zinc finger region" description="C3H1-type" evidence="5">
    <location>
        <begin position="79"/>
        <end position="106"/>
    </location>
</feature>
<dbReference type="SMART" id="SM00356">
    <property type="entry name" value="ZnF_C3H1"/>
    <property type="match status" value="3"/>
</dbReference>
<dbReference type="AlphaFoldDB" id="A0A6I9REG0"/>
<evidence type="ECO:0000256" key="1">
    <source>
        <dbReference type="ARBA" id="ARBA00022723"/>
    </source>
</evidence>
<reference evidence="9" key="1">
    <citation type="submission" date="2025-08" db="UniProtKB">
        <authorList>
            <consortium name="RefSeq"/>
        </authorList>
    </citation>
    <scope>IDENTIFICATION</scope>
</reference>
<dbReference type="GeneID" id="105047839"/>
<dbReference type="RefSeq" id="XP_010925243.1">
    <property type="nucleotide sequence ID" value="XM_010926941.3"/>
</dbReference>
<dbReference type="RefSeq" id="XP_073116723.1">
    <property type="nucleotide sequence ID" value="XM_073260622.1"/>
</dbReference>
<dbReference type="Pfam" id="PF18044">
    <property type="entry name" value="zf-CCCH_4"/>
    <property type="match status" value="1"/>
</dbReference>
<dbReference type="KEGG" id="egu:105047839"/>
<dbReference type="Proteomes" id="UP000504607">
    <property type="component" value="Chromosome 7"/>
</dbReference>